<dbReference type="EMBL" id="JBHLZP010000123">
    <property type="protein sequence ID" value="MFB9834136.1"/>
    <property type="molecule type" value="Genomic_DNA"/>
</dbReference>
<dbReference type="InterPro" id="IPR036291">
    <property type="entry name" value="NAD(P)-bd_dom_sf"/>
</dbReference>
<keyword evidence="3" id="KW-1185">Reference proteome</keyword>
<dbReference type="RefSeq" id="WP_378203148.1">
    <property type="nucleotide sequence ID" value="NZ_JBHLZP010000123.1"/>
</dbReference>
<evidence type="ECO:0000313" key="2">
    <source>
        <dbReference type="EMBL" id="MFB9834136.1"/>
    </source>
</evidence>
<proteinExistence type="predicted"/>
<organism evidence="2 3">
    <name type="scientific">Actinoallomurus acaciae</name>
    <dbReference type="NCBI Taxonomy" id="502577"/>
    <lineage>
        <taxon>Bacteria</taxon>
        <taxon>Bacillati</taxon>
        <taxon>Actinomycetota</taxon>
        <taxon>Actinomycetes</taxon>
        <taxon>Streptosporangiales</taxon>
        <taxon>Thermomonosporaceae</taxon>
        <taxon>Actinoallomurus</taxon>
    </lineage>
</organism>
<evidence type="ECO:0000313" key="3">
    <source>
        <dbReference type="Proteomes" id="UP001589627"/>
    </source>
</evidence>
<protein>
    <submittedName>
        <fullName evidence="2">NAD(P)-dependent oxidoreductase</fullName>
    </submittedName>
</protein>
<dbReference type="SUPFAM" id="SSF51735">
    <property type="entry name" value="NAD(P)-binding Rossmann-fold domains"/>
    <property type="match status" value="1"/>
</dbReference>
<sequence length="222" mass="23249">MKLTIFAATGGIGRQLFEQAIAAGHDVTAVARNPRSLTGAARLVAADLTAADPAVLASAVDGSDAVLSGLGPRKPRSEAGITSRGTKAILTAMQTTGVRRIVVVSAAPIGTVPSPGRPNPPKHDPGDGFFMRHLGSRFARTMFSAHYADLAVMEDLVRESGLDWTISRPPQLTDKPLTGTYRTAYGQNIRGGTHASRANVAHHMLAVIEQPSAIKQVIGIAD</sequence>
<gene>
    <name evidence="2" type="ORF">ACFFNX_18290</name>
</gene>
<dbReference type="PANTHER" id="PTHR43355:SF2">
    <property type="entry name" value="FLAVIN REDUCTASE (NADPH)"/>
    <property type="match status" value="1"/>
</dbReference>
<accession>A0ABV5YHW8</accession>
<feature type="domain" description="NAD(P)-binding" evidence="1">
    <location>
        <begin position="8"/>
        <end position="211"/>
    </location>
</feature>
<name>A0ABV5YHW8_9ACTN</name>
<dbReference type="InterPro" id="IPR051606">
    <property type="entry name" value="Polyketide_Oxido-like"/>
</dbReference>
<comment type="caution">
    <text evidence="2">The sequence shown here is derived from an EMBL/GenBank/DDBJ whole genome shotgun (WGS) entry which is preliminary data.</text>
</comment>
<dbReference type="PANTHER" id="PTHR43355">
    <property type="entry name" value="FLAVIN REDUCTASE (NADPH)"/>
    <property type="match status" value="1"/>
</dbReference>
<dbReference type="Gene3D" id="3.40.50.720">
    <property type="entry name" value="NAD(P)-binding Rossmann-like Domain"/>
    <property type="match status" value="1"/>
</dbReference>
<dbReference type="InterPro" id="IPR016040">
    <property type="entry name" value="NAD(P)-bd_dom"/>
</dbReference>
<evidence type="ECO:0000259" key="1">
    <source>
        <dbReference type="Pfam" id="PF13460"/>
    </source>
</evidence>
<dbReference type="Pfam" id="PF13460">
    <property type="entry name" value="NAD_binding_10"/>
    <property type="match status" value="1"/>
</dbReference>
<reference evidence="2 3" key="1">
    <citation type="submission" date="2024-09" db="EMBL/GenBank/DDBJ databases">
        <authorList>
            <person name="Sun Q."/>
            <person name="Mori K."/>
        </authorList>
    </citation>
    <scope>NUCLEOTIDE SEQUENCE [LARGE SCALE GENOMIC DNA]</scope>
    <source>
        <strain evidence="2 3">TBRC 0563</strain>
    </source>
</reference>
<dbReference type="Proteomes" id="UP001589627">
    <property type="component" value="Unassembled WGS sequence"/>
</dbReference>